<gene>
    <name evidence="1" type="primary">BQ5605_C014g07525</name>
    <name evidence="1" type="ORF">BQ5605_C014G07525</name>
</gene>
<dbReference type="Proteomes" id="UP000249464">
    <property type="component" value="Unassembled WGS sequence"/>
</dbReference>
<keyword evidence="2" id="KW-1185">Reference proteome</keyword>
<protein>
    <submittedName>
        <fullName evidence="1">BQ5605_C014g07525 protein</fullName>
    </submittedName>
</protein>
<reference evidence="1 2" key="1">
    <citation type="submission" date="2016-11" db="EMBL/GenBank/DDBJ databases">
        <authorList>
            <person name="Jaros S."/>
            <person name="Januszkiewicz K."/>
            <person name="Wedrychowicz H."/>
        </authorList>
    </citation>
    <scope>NUCLEOTIDE SEQUENCE [LARGE SCALE GENOMIC DNA]</scope>
</reference>
<name>A0A2X0LTS8_9BASI</name>
<dbReference type="EMBL" id="FQNC01000016">
    <property type="protein sequence ID" value="SGY18979.1"/>
    <property type="molecule type" value="Genomic_DNA"/>
</dbReference>
<dbReference type="AlphaFoldDB" id="A0A2X0LTS8"/>
<evidence type="ECO:0000313" key="2">
    <source>
        <dbReference type="Proteomes" id="UP000249464"/>
    </source>
</evidence>
<organism evidence="1 2">
    <name type="scientific">Microbotryum silenes-dioicae</name>
    <dbReference type="NCBI Taxonomy" id="796604"/>
    <lineage>
        <taxon>Eukaryota</taxon>
        <taxon>Fungi</taxon>
        <taxon>Dikarya</taxon>
        <taxon>Basidiomycota</taxon>
        <taxon>Pucciniomycotina</taxon>
        <taxon>Microbotryomycetes</taxon>
        <taxon>Microbotryales</taxon>
        <taxon>Microbotryaceae</taxon>
        <taxon>Microbotryum</taxon>
    </lineage>
</organism>
<evidence type="ECO:0000313" key="1">
    <source>
        <dbReference type="EMBL" id="SGY18979.1"/>
    </source>
</evidence>
<sequence>MARDYPAARSTPNHRRKSISFQRSRLKNILYAQCSSTSFQSSLARVEKSRPLLFASALFCNPHSFPIPEPILVTMNARNMDSTLLGPVCVSSPHTSLWSQIY</sequence>
<accession>A0A2X0LTS8</accession>
<proteinExistence type="predicted"/>